<reference evidence="4" key="1">
    <citation type="journal article" date="2019" name="Int. J. Syst. Evol. Microbiol.">
        <title>The Global Catalogue of Microorganisms (GCM) 10K type strain sequencing project: providing services to taxonomists for standard genome sequencing and annotation.</title>
        <authorList>
            <consortium name="The Broad Institute Genomics Platform"/>
            <consortium name="The Broad Institute Genome Sequencing Center for Infectious Disease"/>
            <person name="Wu L."/>
            <person name="Ma J."/>
        </authorList>
    </citation>
    <scope>NUCLEOTIDE SEQUENCE [LARGE SCALE GENOMIC DNA]</scope>
    <source>
        <strain evidence="4">JCM 14545</strain>
    </source>
</reference>
<keyword evidence="4" id="KW-1185">Reference proteome</keyword>
<dbReference type="Proteomes" id="UP001501116">
    <property type="component" value="Unassembled WGS sequence"/>
</dbReference>
<dbReference type="PANTHER" id="PTHR31284">
    <property type="entry name" value="ACID PHOSPHATASE-LIKE PROTEIN"/>
    <property type="match status" value="1"/>
</dbReference>
<dbReference type="InterPro" id="IPR005519">
    <property type="entry name" value="Acid_phosphat_B-like"/>
</dbReference>
<feature type="signal peptide" evidence="2">
    <location>
        <begin position="1"/>
        <end position="29"/>
    </location>
</feature>
<dbReference type="InterPro" id="IPR036412">
    <property type="entry name" value="HAD-like_sf"/>
</dbReference>
<feature type="chain" id="PRO_5046179860" evidence="2">
    <location>
        <begin position="30"/>
        <end position="198"/>
    </location>
</feature>
<comment type="caution">
    <text evidence="3">The sequence shown here is derived from an EMBL/GenBank/DDBJ whole genome shotgun (WGS) entry which is preliminary data.</text>
</comment>
<evidence type="ECO:0000256" key="1">
    <source>
        <dbReference type="ARBA" id="ARBA00022729"/>
    </source>
</evidence>
<accession>A0ABP5E633</accession>
<sequence length="198" mass="21258">MKPIRVKLAVLPVLALLGALVAGAPAASAQPAPVRAEPSYQTWIADIEKVTGPANTYLDERLAKPGGKPALVFDIDNTTLETHYHFDLVTIPAIPPMLALAKRAKEHGAAIFFVTGRPDILRDLTASNLARVGYPVDGLFLRPTLSTEPLNVPKTRSRAEIEKNGYTIVANLGNSATDLVGGHAERTFKLPDYDGLLD</sequence>
<dbReference type="Pfam" id="PF03767">
    <property type="entry name" value="Acid_phosphat_B"/>
    <property type="match status" value="1"/>
</dbReference>
<dbReference type="Gene3D" id="3.40.50.1000">
    <property type="entry name" value="HAD superfamily/HAD-like"/>
    <property type="match status" value="1"/>
</dbReference>
<dbReference type="PANTHER" id="PTHR31284:SF10">
    <property type="entry name" value="ACID PHOSPHATASE-LIKE PROTEIN"/>
    <property type="match status" value="1"/>
</dbReference>
<keyword evidence="1 2" id="KW-0732">Signal</keyword>
<dbReference type="InterPro" id="IPR023214">
    <property type="entry name" value="HAD_sf"/>
</dbReference>
<evidence type="ECO:0000313" key="3">
    <source>
        <dbReference type="EMBL" id="GAA1991533.1"/>
    </source>
</evidence>
<gene>
    <name evidence="3" type="ORF">GCM10009754_82690</name>
</gene>
<dbReference type="EMBL" id="BAAANN010000060">
    <property type="protein sequence ID" value="GAA1991533.1"/>
    <property type="molecule type" value="Genomic_DNA"/>
</dbReference>
<dbReference type="RefSeq" id="WP_344431342.1">
    <property type="nucleotide sequence ID" value="NZ_BAAANN010000060.1"/>
</dbReference>
<organism evidence="3 4">
    <name type="scientific">Amycolatopsis minnesotensis</name>
    <dbReference type="NCBI Taxonomy" id="337894"/>
    <lineage>
        <taxon>Bacteria</taxon>
        <taxon>Bacillati</taxon>
        <taxon>Actinomycetota</taxon>
        <taxon>Actinomycetes</taxon>
        <taxon>Pseudonocardiales</taxon>
        <taxon>Pseudonocardiaceae</taxon>
        <taxon>Amycolatopsis</taxon>
    </lineage>
</organism>
<dbReference type="SUPFAM" id="SSF56784">
    <property type="entry name" value="HAD-like"/>
    <property type="match status" value="1"/>
</dbReference>
<evidence type="ECO:0000313" key="4">
    <source>
        <dbReference type="Proteomes" id="UP001501116"/>
    </source>
</evidence>
<proteinExistence type="predicted"/>
<evidence type="ECO:0000256" key="2">
    <source>
        <dbReference type="SAM" id="SignalP"/>
    </source>
</evidence>
<name>A0ABP5E633_9PSEU</name>
<protein>
    <submittedName>
        <fullName evidence="3">HAD family acid phosphatase</fullName>
    </submittedName>
</protein>